<organism evidence="2 3">
    <name type="scientific">Halogranum amylolyticum</name>
    <dbReference type="NCBI Taxonomy" id="660520"/>
    <lineage>
        <taxon>Archaea</taxon>
        <taxon>Methanobacteriati</taxon>
        <taxon>Methanobacteriota</taxon>
        <taxon>Stenosarchaea group</taxon>
        <taxon>Halobacteria</taxon>
        <taxon>Halobacteriales</taxon>
        <taxon>Haloferacaceae</taxon>
    </lineage>
</organism>
<dbReference type="EMBL" id="FODV01000008">
    <property type="protein sequence ID" value="SEO92869.1"/>
    <property type="molecule type" value="Genomic_DNA"/>
</dbReference>
<protein>
    <submittedName>
        <fullName evidence="2">Secreted protein containing C-terminal beta-propeller domain</fullName>
    </submittedName>
</protein>
<accession>A0A1H8TPB2</accession>
<dbReference type="Proteomes" id="UP000199126">
    <property type="component" value="Unassembled WGS sequence"/>
</dbReference>
<reference evidence="3" key="1">
    <citation type="submission" date="2016-10" db="EMBL/GenBank/DDBJ databases">
        <authorList>
            <person name="Varghese N."/>
            <person name="Submissions S."/>
        </authorList>
    </citation>
    <scope>NUCLEOTIDE SEQUENCE [LARGE SCALE GENOMIC DNA]</scope>
    <source>
        <strain evidence="3">CGMCC 1.10121</strain>
    </source>
</reference>
<dbReference type="RefSeq" id="WP_089825397.1">
    <property type="nucleotide sequence ID" value="NZ_FODV01000008.1"/>
</dbReference>
<gene>
    <name evidence="2" type="ORF">SAMN04487948_10829</name>
</gene>
<feature type="region of interest" description="Disordered" evidence="1">
    <location>
        <begin position="115"/>
        <end position="149"/>
    </location>
</feature>
<evidence type="ECO:0000256" key="1">
    <source>
        <dbReference type="SAM" id="MobiDB-lite"/>
    </source>
</evidence>
<dbReference type="InterPro" id="IPR011047">
    <property type="entry name" value="Quinoprotein_ADH-like_sf"/>
</dbReference>
<evidence type="ECO:0000313" key="2">
    <source>
        <dbReference type="EMBL" id="SEO92869.1"/>
    </source>
</evidence>
<dbReference type="SUPFAM" id="SSF50998">
    <property type="entry name" value="Quinoprotein alcohol dehydrogenase-like"/>
    <property type="match status" value="1"/>
</dbReference>
<sequence>MRRSPPLSTTAVAAIAMVALLVGTAVGAGVYAVAGPSDGLAVQAPSSGPGSSGSGAAATDETATTADVAAFESAAAFRDYLDAAAARGDGSHGTRFLNSPRATETVAVDDTATMTAAPTSTPQATAVEAESTAADGSAGGSGGSDVERVSGTNVQVTGIDEPDVVKTDGESVYYARGTRHGFHPGKRGGVTLLNTSEPVSPALAGEVDASGQLLLSGDTLVVLSHESVVAYDVSDRENPEERWSKQISGRLRTARLSDGQLYLVTVDGLDYDSPCPVQPFGERDVEIACTQVYHPTDPVPVDATYTTTALDPQSGDVADSVSFVGGHDSTVYMSGESLYVTYTEPPEYGRVHLDFLLSEQRDRLPNSVVDRLEQLREYDLSSRARSIETDRALGEWYRSLDDDERHEVRTELANEWREYLDDNKRELTTTGVVEVGVDTTGETPSLGVAGVGSVPGVPLNQFSLSEHDGNLRIATTIEARGTESENDLYVLDEQLDVVGEVQGMGLDEQIYSVRYVGDTAYVVTFKRIDPFHVVDLSDPENPELKGELKLPGFSSYLHPLSDDRVLGVGEEDGRVKAVVFDVSNPENPTVEDDYVLDERWSAIRESHHAFLMDRKHGVFFLPGRDGGYVFGYEDGLELKKVVGVERAQRAIYLNDYLYVFGQSEVVVVDETTWERVVTLELPAMEYRRDVVEPSSE</sequence>
<proteinExistence type="predicted"/>
<feature type="compositionally biased region" description="Low complexity" evidence="1">
    <location>
        <begin position="115"/>
        <end position="126"/>
    </location>
</feature>
<dbReference type="InterPro" id="IPR019198">
    <property type="entry name" value="Beta_propeller_containing"/>
</dbReference>
<evidence type="ECO:0000313" key="3">
    <source>
        <dbReference type="Proteomes" id="UP000199126"/>
    </source>
</evidence>
<name>A0A1H8TPB2_9EURY</name>
<dbReference type="OrthoDB" id="28968at2157"/>
<keyword evidence="3" id="KW-1185">Reference proteome</keyword>
<dbReference type="AlphaFoldDB" id="A0A1H8TPB2"/>
<dbReference type="Pfam" id="PF09826">
    <property type="entry name" value="Beta_propel"/>
    <property type="match status" value="1"/>
</dbReference>